<accession>A0A3N3DZB2</accession>
<dbReference type="Gene3D" id="1.20.120.160">
    <property type="entry name" value="HPT domain"/>
    <property type="match status" value="1"/>
</dbReference>
<evidence type="ECO:0000256" key="1">
    <source>
        <dbReference type="ARBA" id="ARBA00023012"/>
    </source>
</evidence>
<dbReference type="GO" id="GO:0000160">
    <property type="term" value="P:phosphorelay signal transduction system"/>
    <property type="evidence" value="ECO:0007669"/>
    <property type="project" value="UniProtKB-KW"/>
</dbReference>
<protein>
    <submittedName>
        <fullName evidence="3">Hpt domain-containing protein</fullName>
    </submittedName>
</protein>
<evidence type="ECO:0000313" key="4">
    <source>
        <dbReference type="Proteomes" id="UP000278792"/>
    </source>
</evidence>
<reference evidence="3 4" key="1">
    <citation type="submission" date="2018-11" db="EMBL/GenBank/DDBJ databases">
        <title>Vibrio ponticus strain CAIM 1751 pathogenic for the snapper Lutjanus guttatus.</title>
        <authorList>
            <person name="Soto-Rodriguez S."/>
            <person name="Lozano-Olvera R."/>
            <person name="Gomez-Gil B."/>
        </authorList>
    </citation>
    <scope>NUCLEOTIDE SEQUENCE [LARGE SCALE GENOMIC DNA]</scope>
    <source>
        <strain evidence="3 4">CAIM 1751</strain>
    </source>
</reference>
<keyword evidence="1" id="KW-0902">Two-component regulatory system</keyword>
<dbReference type="RefSeq" id="WP_123782230.1">
    <property type="nucleotide sequence ID" value="NZ_RKIK01000031.1"/>
</dbReference>
<gene>
    <name evidence="3" type="ORF">EGH82_11805</name>
</gene>
<evidence type="ECO:0000313" key="3">
    <source>
        <dbReference type="EMBL" id="ROV59841.1"/>
    </source>
</evidence>
<dbReference type="GO" id="GO:0004672">
    <property type="term" value="F:protein kinase activity"/>
    <property type="evidence" value="ECO:0007669"/>
    <property type="project" value="UniProtKB-ARBA"/>
</dbReference>
<dbReference type="Pfam" id="PF01627">
    <property type="entry name" value="Hpt"/>
    <property type="match status" value="1"/>
</dbReference>
<evidence type="ECO:0000259" key="2">
    <source>
        <dbReference type="Pfam" id="PF01627"/>
    </source>
</evidence>
<dbReference type="Proteomes" id="UP000278792">
    <property type="component" value="Unassembled WGS sequence"/>
</dbReference>
<dbReference type="SUPFAM" id="SSF47226">
    <property type="entry name" value="Histidine-containing phosphotransfer domain, HPT domain"/>
    <property type="match status" value="1"/>
</dbReference>
<dbReference type="InterPro" id="IPR036641">
    <property type="entry name" value="HPT_dom_sf"/>
</dbReference>
<comment type="caution">
    <text evidence="3">The sequence shown here is derived from an EMBL/GenBank/DDBJ whole genome shotgun (WGS) entry which is preliminary data.</text>
</comment>
<dbReference type="InterPro" id="IPR008207">
    <property type="entry name" value="Sig_transdc_His_kin_Hpt_dom"/>
</dbReference>
<organism evidence="3 4">
    <name type="scientific">Vibrio ponticus</name>
    <dbReference type="NCBI Taxonomy" id="265668"/>
    <lineage>
        <taxon>Bacteria</taxon>
        <taxon>Pseudomonadati</taxon>
        <taxon>Pseudomonadota</taxon>
        <taxon>Gammaproteobacteria</taxon>
        <taxon>Vibrionales</taxon>
        <taxon>Vibrionaceae</taxon>
        <taxon>Vibrio</taxon>
    </lineage>
</organism>
<proteinExistence type="predicted"/>
<name>A0A3N3DZB2_9VIBR</name>
<dbReference type="AlphaFoldDB" id="A0A3N3DZB2"/>
<feature type="domain" description="HPt" evidence="2">
    <location>
        <begin position="19"/>
        <end position="101"/>
    </location>
</feature>
<sequence length="113" mass="12892">MLDFNTIKEMVDDDNDVIVALFTTYLEDYLEAGNKLLNLTDSQDWQALFLYCHSLKGTLKILGEGIASQHLENIEHASRDNQAPEQTDIDAAKQQLDTIQSQMQHYLVEEGVY</sequence>
<dbReference type="EMBL" id="RKIK01000031">
    <property type="protein sequence ID" value="ROV59841.1"/>
    <property type="molecule type" value="Genomic_DNA"/>
</dbReference>